<feature type="domain" description="Protein NO VEIN C-terminal" evidence="1">
    <location>
        <begin position="189"/>
        <end position="266"/>
    </location>
</feature>
<dbReference type="InterPro" id="IPR024975">
    <property type="entry name" value="NOV_C"/>
</dbReference>
<evidence type="ECO:0000313" key="3">
    <source>
        <dbReference type="Proteomes" id="UP000199586"/>
    </source>
</evidence>
<organism evidence="2 3">
    <name type="scientific">Sphingomonas rubra</name>
    <dbReference type="NCBI Taxonomy" id="634430"/>
    <lineage>
        <taxon>Bacteria</taxon>
        <taxon>Pseudomonadati</taxon>
        <taxon>Pseudomonadota</taxon>
        <taxon>Alphaproteobacteria</taxon>
        <taxon>Sphingomonadales</taxon>
        <taxon>Sphingomonadaceae</taxon>
        <taxon>Sphingomonas</taxon>
    </lineage>
</organism>
<evidence type="ECO:0000313" key="2">
    <source>
        <dbReference type="EMBL" id="SFP79944.1"/>
    </source>
</evidence>
<dbReference type="OrthoDB" id="9802640at2"/>
<dbReference type="AlphaFoldDB" id="A0A1I5TA73"/>
<dbReference type="Pfam" id="PF13020">
    <property type="entry name" value="NOV_C"/>
    <property type="match status" value="1"/>
</dbReference>
<dbReference type="Proteomes" id="UP000199586">
    <property type="component" value="Unassembled WGS sequence"/>
</dbReference>
<proteinExistence type="predicted"/>
<dbReference type="InterPro" id="IPR011335">
    <property type="entry name" value="Restrct_endonuc-II-like"/>
</dbReference>
<evidence type="ECO:0000259" key="1">
    <source>
        <dbReference type="Pfam" id="PF13020"/>
    </source>
</evidence>
<reference evidence="2 3" key="1">
    <citation type="submission" date="2016-10" db="EMBL/GenBank/DDBJ databases">
        <authorList>
            <person name="de Groot N.N."/>
        </authorList>
    </citation>
    <scope>NUCLEOTIDE SEQUENCE [LARGE SCALE GENOMIC DNA]</scope>
    <source>
        <strain evidence="2 3">CGMCC 1.9113</strain>
    </source>
</reference>
<dbReference type="SUPFAM" id="SSF52980">
    <property type="entry name" value="Restriction endonuclease-like"/>
    <property type="match status" value="1"/>
</dbReference>
<sequence length="308" mass="34125">MSDVSPWDDLVTSVRARRSRDAPFFKPACLIAVVDLIGEGVIDPAAMDAERIVERVDKLIESVHTGRPDMRWRPVWHLSNDRAWVFTKSGRQIGPEDFEPARKPDSLREWRASFDHLAVPADMLERWRSPMHRATLRRAALAMLETGDAACRSLALDLADGVTASTEAEQPSHGGQGFSADSVVRRAIELHAMELTRAWLEEKGWTVDDRSASESYDFLCKRDGATLFVEVKGTTGDGRLIQLTRLEAEFALAHQADMALAVVAGIRVTRTERKIKASGGVLLVRQPWAPALGSLRPISYTCQLEGVA</sequence>
<keyword evidence="3" id="KW-1185">Reference proteome</keyword>
<accession>A0A1I5TA73</accession>
<name>A0A1I5TA73_9SPHN</name>
<dbReference type="EMBL" id="FOXP01000007">
    <property type="protein sequence ID" value="SFP79944.1"/>
    <property type="molecule type" value="Genomic_DNA"/>
</dbReference>
<gene>
    <name evidence="2" type="ORF">SAMN04488241_107174</name>
</gene>
<dbReference type="STRING" id="634430.SAMN04488241_107174"/>
<dbReference type="RefSeq" id="WP_143090157.1">
    <property type="nucleotide sequence ID" value="NZ_FOXP01000007.1"/>
</dbReference>
<protein>
    <recommendedName>
        <fullName evidence="1">Protein NO VEIN C-terminal domain-containing protein</fullName>
    </recommendedName>
</protein>